<dbReference type="EMBL" id="HACG01009422">
    <property type="protein sequence ID" value="CEK56287.1"/>
    <property type="molecule type" value="Transcribed_RNA"/>
</dbReference>
<dbReference type="Pfam" id="PF02148">
    <property type="entry name" value="zf-UBP"/>
    <property type="match status" value="1"/>
</dbReference>
<feature type="domain" description="UBP-type" evidence="6">
    <location>
        <begin position="1"/>
        <end position="71"/>
    </location>
</feature>
<dbReference type="PROSITE" id="PS50271">
    <property type="entry name" value="ZF_UBP"/>
    <property type="match status" value="1"/>
</dbReference>
<evidence type="ECO:0000256" key="4">
    <source>
        <dbReference type="PROSITE-ProRule" id="PRU00502"/>
    </source>
</evidence>
<organism evidence="7">
    <name type="scientific">Arion vulgaris</name>
    <dbReference type="NCBI Taxonomy" id="1028688"/>
    <lineage>
        <taxon>Eukaryota</taxon>
        <taxon>Metazoa</taxon>
        <taxon>Spiralia</taxon>
        <taxon>Lophotrochozoa</taxon>
        <taxon>Mollusca</taxon>
        <taxon>Gastropoda</taxon>
        <taxon>Heterobranchia</taxon>
        <taxon>Euthyneura</taxon>
        <taxon>Panpulmonata</taxon>
        <taxon>Eupulmonata</taxon>
        <taxon>Stylommatophora</taxon>
        <taxon>Helicina</taxon>
        <taxon>Arionoidea</taxon>
        <taxon>Arionidae</taxon>
        <taxon>Arion</taxon>
    </lineage>
</organism>
<keyword evidence="2 4" id="KW-0863">Zinc-finger</keyword>
<accession>A0A0B6YJB8</accession>
<dbReference type="InterPro" id="IPR028889">
    <property type="entry name" value="USP"/>
</dbReference>
<feature type="domain" description="USP" evidence="5">
    <location>
        <begin position="113"/>
        <end position="157"/>
    </location>
</feature>
<evidence type="ECO:0000259" key="6">
    <source>
        <dbReference type="PROSITE" id="PS50271"/>
    </source>
</evidence>
<dbReference type="Pfam" id="PF00443">
    <property type="entry name" value="UCH"/>
    <property type="match status" value="1"/>
</dbReference>
<dbReference type="InterPro" id="IPR001394">
    <property type="entry name" value="Peptidase_C19_UCH"/>
</dbReference>
<dbReference type="PROSITE" id="PS00972">
    <property type="entry name" value="USP_1"/>
    <property type="match status" value="1"/>
</dbReference>
<keyword evidence="3" id="KW-0862">Zinc</keyword>
<gene>
    <name evidence="7" type="primary">ORF27274</name>
</gene>
<dbReference type="InterPro" id="IPR018200">
    <property type="entry name" value="USP_CS"/>
</dbReference>
<dbReference type="GO" id="GO:0008270">
    <property type="term" value="F:zinc ion binding"/>
    <property type="evidence" value="ECO:0007669"/>
    <property type="project" value="UniProtKB-KW"/>
</dbReference>
<dbReference type="SUPFAM" id="SSF57850">
    <property type="entry name" value="RING/U-box"/>
    <property type="match status" value="1"/>
</dbReference>
<dbReference type="GO" id="GO:0016579">
    <property type="term" value="P:protein deubiquitination"/>
    <property type="evidence" value="ECO:0007669"/>
    <property type="project" value="InterPro"/>
</dbReference>
<evidence type="ECO:0000313" key="7">
    <source>
        <dbReference type="EMBL" id="CEK56287.1"/>
    </source>
</evidence>
<evidence type="ECO:0000256" key="2">
    <source>
        <dbReference type="ARBA" id="ARBA00022771"/>
    </source>
</evidence>
<evidence type="ECO:0000256" key="1">
    <source>
        <dbReference type="ARBA" id="ARBA00022723"/>
    </source>
</evidence>
<evidence type="ECO:0000256" key="3">
    <source>
        <dbReference type="ARBA" id="ARBA00022833"/>
    </source>
</evidence>
<feature type="non-terminal residue" evidence="7">
    <location>
        <position position="1"/>
    </location>
</feature>
<keyword evidence="1" id="KW-0479">Metal-binding</keyword>
<dbReference type="SUPFAM" id="SSF54001">
    <property type="entry name" value="Cysteine proteinases"/>
    <property type="match status" value="1"/>
</dbReference>
<sequence length="157" mass="17066">CVCLQCGYQGCDRNSHNKHALKHYKTPHSGIHSIVVNLTTWCTWCYICDEEVAPNPRIQGCIDFLQKQSGVSKLEPASLPGRSVESPVAEAASVFVNTTVGKNTSPVSCVKVKGLSNLGNTCFFNAVMQSLCQTRGFEALLIDRSKSGRLCTLPGME</sequence>
<name>A0A0B6YJB8_9EUPU</name>
<proteinExistence type="predicted"/>
<feature type="non-terminal residue" evidence="7">
    <location>
        <position position="157"/>
    </location>
</feature>
<dbReference type="Gene3D" id="3.30.40.10">
    <property type="entry name" value="Zinc/RING finger domain, C3HC4 (zinc finger)"/>
    <property type="match status" value="1"/>
</dbReference>
<dbReference type="InterPro" id="IPR013083">
    <property type="entry name" value="Znf_RING/FYVE/PHD"/>
</dbReference>
<evidence type="ECO:0000259" key="5">
    <source>
        <dbReference type="PROSITE" id="PS50235"/>
    </source>
</evidence>
<reference evidence="7" key="1">
    <citation type="submission" date="2014-12" db="EMBL/GenBank/DDBJ databases">
        <title>Insight into the proteome of Arion vulgaris.</title>
        <authorList>
            <person name="Aradska J."/>
            <person name="Bulat T."/>
            <person name="Smidak R."/>
            <person name="Sarate P."/>
            <person name="Gangsoo J."/>
            <person name="Sialana F."/>
            <person name="Bilban M."/>
            <person name="Lubec G."/>
        </authorList>
    </citation>
    <scope>NUCLEOTIDE SEQUENCE</scope>
    <source>
        <tissue evidence="7">Skin</tissue>
    </source>
</reference>
<dbReference type="Gene3D" id="3.90.70.10">
    <property type="entry name" value="Cysteine proteinases"/>
    <property type="match status" value="1"/>
</dbReference>
<dbReference type="AlphaFoldDB" id="A0A0B6YJB8"/>
<protein>
    <submittedName>
        <fullName evidence="7">Uncharacterized protein</fullName>
    </submittedName>
</protein>
<dbReference type="GO" id="GO:0004843">
    <property type="term" value="F:cysteine-type deubiquitinase activity"/>
    <property type="evidence" value="ECO:0007669"/>
    <property type="project" value="InterPro"/>
</dbReference>
<dbReference type="InterPro" id="IPR001607">
    <property type="entry name" value="Znf_UBP"/>
</dbReference>
<dbReference type="InterPro" id="IPR038765">
    <property type="entry name" value="Papain-like_cys_pep_sf"/>
</dbReference>
<dbReference type="PROSITE" id="PS50235">
    <property type="entry name" value="USP_3"/>
    <property type="match status" value="1"/>
</dbReference>